<dbReference type="Gene3D" id="2.130.10.80">
    <property type="entry name" value="Galactose oxidase/kelch, beta-propeller"/>
    <property type="match status" value="2"/>
</dbReference>
<dbReference type="InterPro" id="IPR015915">
    <property type="entry name" value="Kelch-typ_b-propeller"/>
</dbReference>
<keyword evidence="2" id="KW-0677">Repeat</keyword>
<dbReference type="AlphaFoldDB" id="A0A6N7QC83"/>
<protein>
    <recommendedName>
        <fullName evidence="5">Kelch-like protein</fullName>
    </recommendedName>
</protein>
<keyword evidence="1" id="KW-0880">Kelch repeat</keyword>
<dbReference type="Pfam" id="PF24681">
    <property type="entry name" value="Kelch_KLHDC2_KLHL20_DRC7"/>
    <property type="match status" value="1"/>
</dbReference>
<gene>
    <name evidence="3" type="ORF">GF068_42240</name>
</gene>
<dbReference type="Gene3D" id="2.120.10.80">
    <property type="entry name" value="Kelch-type beta propeller"/>
    <property type="match status" value="2"/>
</dbReference>
<dbReference type="OrthoDB" id="9814105at2"/>
<dbReference type="InterPro" id="IPR006652">
    <property type="entry name" value="Kelch_1"/>
</dbReference>
<sequence>MNAGQWLHRALALVLGLIGCQSAPTDADPSRHDEEASTVASSEGARAAMASARALLPPQSGALASFSTSSDVGPFERVGDSRIVTRFAPPRCQEGRCPLETELPAFASGWTRIRAASLDVSFRLSGAFDVPARSGGKMLVYSEAFGGHGTIFQGVREDRAEDLILFERRPDVERLEYRVAIHGVAGLRFVANTLEFLDASGAPRLRIAPPRVYMSPRAEGVAAASATLSVNGCRVDESPAPPWGRPPVSPCTTDGPSDACVCIVSVDWTGGGISYPALVDPAWIATSSMAHWRMHATATKLPDGRVLVAGGRDLDTIDLESAEVFDPGSGTWAVVESMGLARKKHTATRLQDGNVLVVGGSRNYFGETSSVERYDWQTGTWTSESSMPAPRSDHVAVSLMDGRVLVAGGRGVPLYVRETILFDPATGSWLDAGDLTYARDGHTATRLSDGRVAVIGGHDGALGASIAAIEIFDPASGVWSLGPDLVSGRYLHASIGQHGDDVLVIGGQRDSYGRVASVESCNLGSGAPGCTELPSLNHARREHTAVELSTGFVMVTGGFGQLGDSVSSSVELFDPSSKTWSLTGSLVDPRESHLATLLDDGSVLVVGGNASSKTTGGAERWLAASNGMPCISGGECLSGHCVDDVCCKAACKGICNGCSEAKTGLPDGTCSPVAKHPCNAYLCLPSGECANSCETDSDCMPDHVCSGAATCIPAPPICKDDHAIRDGVAIPCGNYRCGDAGQCLDKCTTNEDCVVEAACTDMNTCVRTAKDGMPPGCACRTTTPAGNEAGACVILMAIVVRVHRRRPGAPRPRERSMREEA</sequence>
<evidence type="ECO:0000256" key="1">
    <source>
        <dbReference type="ARBA" id="ARBA00022441"/>
    </source>
</evidence>
<accession>A0A6N7QC83</accession>
<evidence type="ECO:0000313" key="3">
    <source>
        <dbReference type="EMBL" id="MRG98491.1"/>
    </source>
</evidence>
<dbReference type="PANTHER" id="PTHR46344">
    <property type="entry name" value="OS02G0202900 PROTEIN"/>
    <property type="match status" value="1"/>
</dbReference>
<reference evidence="3 4" key="1">
    <citation type="submission" date="2019-10" db="EMBL/GenBank/DDBJ databases">
        <title>A soil myxobacterium in the family Polyangiaceae.</title>
        <authorList>
            <person name="Li Y."/>
            <person name="Wang J."/>
        </authorList>
    </citation>
    <scope>NUCLEOTIDE SEQUENCE [LARGE SCALE GENOMIC DNA]</scope>
    <source>
        <strain evidence="3 4">DSM 14734</strain>
    </source>
</reference>
<dbReference type="EMBL" id="WJIE01000034">
    <property type="protein sequence ID" value="MRG98491.1"/>
    <property type="molecule type" value="Genomic_DNA"/>
</dbReference>
<organism evidence="3 4">
    <name type="scientific">Polyangium spumosum</name>
    <dbReference type="NCBI Taxonomy" id="889282"/>
    <lineage>
        <taxon>Bacteria</taxon>
        <taxon>Pseudomonadati</taxon>
        <taxon>Myxococcota</taxon>
        <taxon>Polyangia</taxon>
        <taxon>Polyangiales</taxon>
        <taxon>Polyangiaceae</taxon>
        <taxon>Polyangium</taxon>
    </lineage>
</organism>
<evidence type="ECO:0000313" key="4">
    <source>
        <dbReference type="Proteomes" id="UP000440224"/>
    </source>
</evidence>
<dbReference type="SUPFAM" id="SSF117281">
    <property type="entry name" value="Kelch motif"/>
    <property type="match status" value="1"/>
</dbReference>
<comment type="caution">
    <text evidence="3">The sequence shown here is derived from an EMBL/GenBank/DDBJ whole genome shotgun (WGS) entry which is preliminary data.</text>
</comment>
<dbReference type="InterPro" id="IPR037293">
    <property type="entry name" value="Gal_Oxidase_central_sf"/>
</dbReference>
<evidence type="ECO:0000256" key="2">
    <source>
        <dbReference type="ARBA" id="ARBA00022737"/>
    </source>
</evidence>
<proteinExistence type="predicted"/>
<dbReference type="PANTHER" id="PTHR46344:SF27">
    <property type="entry name" value="KELCH REPEAT SUPERFAMILY PROTEIN"/>
    <property type="match status" value="1"/>
</dbReference>
<dbReference type="Proteomes" id="UP000440224">
    <property type="component" value="Unassembled WGS sequence"/>
</dbReference>
<name>A0A6N7QC83_9BACT</name>
<evidence type="ECO:0008006" key="5">
    <source>
        <dbReference type="Google" id="ProtNLM"/>
    </source>
</evidence>
<keyword evidence="4" id="KW-1185">Reference proteome</keyword>
<dbReference type="SMART" id="SM00612">
    <property type="entry name" value="Kelch"/>
    <property type="match status" value="6"/>
</dbReference>